<dbReference type="Proteomes" id="UP001459277">
    <property type="component" value="Unassembled WGS sequence"/>
</dbReference>
<accession>A0AAW2C6D5</accession>
<protein>
    <recommendedName>
        <fullName evidence="2">Myb/SANT-like domain-containing protein</fullName>
    </recommendedName>
</protein>
<comment type="caution">
    <text evidence="3">The sequence shown here is derived from an EMBL/GenBank/DDBJ whole genome shotgun (WGS) entry which is preliminary data.</text>
</comment>
<feature type="compositionally biased region" description="Low complexity" evidence="1">
    <location>
        <begin position="24"/>
        <end position="36"/>
    </location>
</feature>
<evidence type="ECO:0000259" key="2">
    <source>
        <dbReference type="Pfam" id="PF12776"/>
    </source>
</evidence>
<proteinExistence type="predicted"/>
<dbReference type="AlphaFoldDB" id="A0AAW2C6D5"/>
<keyword evidence="4" id="KW-1185">Reference proteome</keyword>
<dbReference type="InterPro" id="IPR024752">
    <property type="entry name" value="Myb/SANT-like_dom"/>
</dbReference>
<feature type="region of interest" description="Disordered" evidence="1">
    <location>
        <begin position="16"/>
        <end position="44"/>
    </location>
</feature>
<dbReference type="EMBL" id="JAZDWU010000008">
    <property type="protein sequence ID" value="KAK9993108.1"/>
    <property type="molecule type" value="Genomic_DNA"/>
</dbReference>
<sequence>MQRVWANVMPMTKTMKNTIEDTTSSSSVIPPYSSSSNAMPSPTIAASSNAEDWKLWPPPVEKHFSDVLVKEEAKGNMPGGQFKKGLWTIVQNEFNQQAEKAYCKDQLR</sequence>
<dbReference type="Pfam" id="PF12776">
    <property type="entry name" value="Myb_DNA-bind_3"/>
    <property type="match status" value="1"/>
</dbReference>
<gene>
    <name evidence="3" type="ORF">SO802_022811</name>
</gene>
<organism evidence="3 4">
    <name type="scientific">Lithocarpus litseifolius</name>
    <dbReference type="NCBI Taxonomy" id="425828"/>
    <lineage>
        <taxon>Eukaryota</taxon>
        <taxon>Viridiplantae</taxon>
        <taxon>Streptophyta</taxon>
        <taxon>Embryophyta</taxon>
        <taxon>Tracheophyta</taxon>
        <taxon>Spermatophyta</taxon>
        <taxon>Magnoliopsida</taxon>
        <taxon>eudicotyledons</taxon>
        <taxon>Gunneridae</taxon>
        <taxon>Pentapetalae</taxon>
        <taxon>rosids</taxon>
        <taxon>fabids</taxon>
        <taxon>Fagales</taxon>
        <taxon>Fagaceae</taxon>
        <taxon>Lithocarpus</taxon>
    </lineage>
</organism>
<name>A0AAW2C6D5_9ROSI</name>
<evidence type="ECO:0000256" key="1">
    <source>
        <dbReference type="SAM" id="MobiDB-lite"/>
    </source>
</evidence>
<evidence type="ECO:0000313" key="3">
    <source>
        <dbReference type="EMBL" id="KAK9993108.1"/>
    </source>
</evidence>
<evidence type="ECO:0000313" key="4">
    <source>
        <dbReference type="Proteomes" id="UP001459277"/>
    </source>
</evidence>
<reference evidence="3 4" key="1">
    <citation type="submission" date="2024-01" db="EMBL/GenBank/DDBJ databases">
        <title>A telomere-to-telomere, gap-free genome of sweet tea (Lithocarpus litseifolius).</title>
        <authorList>
            <person name="Zhou J."/>
        </authorList>
    </citation>
    <scope>NUCLEOTIDE SEQUENCE [LARGE SCALE GENOMIC DNA]</scope>
    <source>
        <strain evidence="3">Zhou-2022a</strain>
        <tissue evidence="3">Leaf</tissue>
    </source>
</reference>
<feature type="domain" description="Myb/SANT-like" evidence="2">
    <location>
        <begin position="56"/>
        <end position="108"/>
    </location>
</feature>